<evidence type="ECO:0000313" key="2">
    <source>
        <dbReference type="Proteomes" id="UP001344658"/>
    </source>
</evidence>
<protein>
    <submittedName>
        <fullName evidence="1">Uncharacterized protein</fullName>
    </submittedName>
</protein>
<dbReference type="RefSeq" id="WP_330793084.1">
    <property type="nucleotide sequence ID" value="NZ_JAZEWV010000002.1"/>
</dbReference>
<sequence>MAQAKKVTMYVLVIFVLYTIIDQPARAADLVQVGFEGISNAAKSIGKFMHDLAN</sequence>
<dbReference type="EMBL" id="JAZEWV010000002">
    <property type="protein sequence ID" value="MEE4541205.1"/>
    <property type="molecule type" value="Genomic_DNA"/>
</dbReference>
<proteinExistence type="predicted"/>
<organism evidence="1 2">
    <name type="scientific">Actinacidiphila polyblastidii</name>
    <dbReference type="NCBI Taxonomy" id="3110430"/>
    <lineage>
        <taxon>Bacteria</taxon>
        <taxon>Bacillati</taxon>
        <taxon>Actinomycetota</taxon>
        <taxon>Actinomycetes</taxon>
        <taxon>Kitasatosporales</taxon>
        <taxon>Streptomycetaceae</taxon>
        <taxon>Actinacidiphila</taxon>
    </lineage>
</organism>
<name>A0ABU7P5W4_9ACTN</name>
<comment type="caution">
    <text evidence="1">The sequence shown here is derived from an EMBL/GenBank/DDBJ whole genome shotgun (WGS) entry which is preliminary data.</text>
</comment>
<evidence type="ECO:0000313" key="1">
    <source>
        <dbReference type="EMBL" id="MEE4541205.1"/>
    </source>
</evidence>
<dbReference type="Proteomes" id="UP001344658">
    <property type="component" value="Unassembled WGS sequence"/>
</dbReference>
<gene>
    <name evidence="1" type="ORF">V2S66_04385</name>
</gene>
<keyword evidence="2" id="KW-1185">Reference proteome</keyword>
<accession>A0ABU7P5W4</accession>
<reference evidence="1 2" key="1">
    <citation type="submission" date="2023-12" db="EMBL/GenBank/DDBJ databases">
        <title>Streptomyces sp. V4-01.</title>
        <authorList>
            <person name="Somphong A."/>
            <person name="Phongsopitanun W."/>
        </authorList>
    </citation>
    <scope>NUCLEOTIDE SEQUENCE [LARGE SCALE GENOMIC DNA]</scope>
    <source>
        <strain evidence="1 2">V4-01</strain>
    </source>
</reference>